<keyword evidence="4" id="KW-1278">Translocase</keyword>
<proteinExistence type="predicted"/>
<dbReference type="PANTHER" id="PTHR30335:SF0">
    <property type="entry name" value="ION-TRANSLOCATING OXIDOREDUCTASE COMPLEX SUBUNIT A"/>
    <property type="match status" value="1"/>
</dbReference>
<evidence type="ECO:0000256" key="2">
    <source>
        <dbReference type="ARBA" id="ARBA00022448"/>
    </source>
</evidence>
<protein>
    <submittedName>
        <fullName evidence="8">NADH:ubiquinone oxidoreductase, subunit RnfA</fullName>
    </submittedName>
</protein>
<feature type="transmembrane region" description="Helical" evidence="7">
    <location>
        <begin position="58"/>
        <end position="78"/>
    </location>
</feature>
<dbReference type="GO" id="GO:0005886">
    <property type="term" value="C:plasma membrane"/>
    <property type="evidence" value="ECO:0007669"/>
    <property type="project" value="TreeGrafter"/>
</dbReference>
<evidence type="ECO:0000313" key="9">
    <source>
        <dbReference type="Proteomes" id="UP000782880"/>
    </source>
</evidence>
<dbReference type="InterPro" id="IPR050133">
    <property type="entry name" value="NqrDE/RnfAE_oxidrdctase"/>
</dbReference>
<dbReference type="InterPro" id="IPR003667">
    <property type="entry name" value="NqrDE/RnfAE"/>
</dbReference>
<evidence type="ECO:0000256" key="5">
    <source>
        <dbReference type="ARBA" id="ARBA00022989"/>
    </source>
</evidence>
<keyword evidence="6 7" id="KW-0472">Membrane</keyword>
<evidence type="ECO:0000256" key="1">
    <source>
        <dbReference type="ARBA" id="ARBA00004127"/>
    </source>
</evidence>
<keyword evidence="2" id="KW-0813">Transport</keyword>
<reference evidence="8" key="2">
    <citation type="submission" date="2021-09" db="EMBL/GenBank/DDBJ databases">
        <authorList>
            <person name="Gilroy R."/>
        </authorList>
    </citation>
    <scope>NUCLEOTIDE SEQUENCE</scope>
    <source>
        <strain evidence="8">ChiBcec21-2208</strain>
    </source>
</reference>
<organism evidence="8 9">
    <name type="scientific">Subdoligranulum variabile</name>
    <dbReference type="NCBI Taxonomy" id="214851"/>
    <lineage>
        <taxon>Bacteria</taxon>
        <taxon>Bacillati</taxon>
        <taxon>Bacillota</taxon>
        <taxon>Clostridia</taxon>
        <taxon>Eubacteriales</taxon>
        <taxon>Oscillospiraceae</taxon>
        <taxon>Subdoligranulum</taxon>
    </lineage>
</organism>
<feature type="transmembrane region" description="Helical" evidence="7">
    <location>
        <begin position="18"/>
        <end position="37"/>
    </location>
</feature>
<name>A0A921IKY4_9FIRM</name>
<evidence type="ECO:0000256" key="7">
    <source>
        <dbReference type="SAM" id="Phobius"/>
    </source>
</evidence>
<feature type="transmembrane region" description="Helical" evidence="7">
    <location>
        <begin position="98"/>
        <end position="118"/>
    </location>
</feature>
<evidence type="ECO:0000256" key="4">
    <source>
        <dbReference type="ARBA" id="ARBA00022967"/>
    </source>
</evidence>
<dbReference type="AlphaFoldDB" id="A0A921IKY4"/>
<comment type="caution">
    <text evidence="8">The sequence shown here is derived from an EMBL/GenBank/DDBJ whole genome shotgun (WGS) entry which is preliminary data.</text>
</comment>
<comment type="subcellular location">
    <subcellularLocation>
        <location evidence="1">Endomembrane system</location>
        <topology evidence="1">Multi-pass membrane protein</topology>
    </subcellularLocation>
</comment>
<reference evidence="8" key="1">
    <citation type="journal article" date="2021" name="PeerJ">
        <title>Extensive microbial diversity within the chicken gut microbiome revealed by metagenomics and culture.</title>
        <authorList>
            <person name="Gilroy R."/>
            <person name="Ravi A."/>
            <person name="Getino M."/>
            <person name="Pursley I."/>
            <person name="Horton D.L."/>
            <person name="Alikhan N.F."/>
            <person name="Baker D."/>
            <person name="Gharbi K."/>
            <person name="Hall N."/>
            <person name="Watson M."/>
            <person name="Adriaenssens E.M."/>
            <person name="Foster-Nyarko E."/>
            <person name="Jarju S."/>
            <person name="Secka A."/>
            <person name="Antonio M."/>
            <person name="Oren A."/>
            <person name="Chaudhuri R.R."/>
            <person name="La Ragione R."/>
            <person name="Hildebrand F."/>
            <person name="Pallen M.J."/>
        </authorList>
    </citation>
    <scope>NUCLEOTIDE SEQUENCE</scope>
    <source>
        <strain evidence="8">ChiBcec21-2208</strain>
    </source>
</reference>
<dbReference type="PANTHER" id="PTHR30335">
    <property type="entry name" value="INTEGRAL MEMBRANE PROTEIN OF SOXR-REDUCING COMPLEX"/>
    <property type="match status" value="1"/>
</dbReference>
<dbReference type="Proteomes" id="UP000782880">
    <property type="component" value="Unassembled WGS sequence"/>
</dbReference>
<keyword evidence="5 7" id="KW-1133">Transmembrane helix</keyword>
<keyword evidence="3 7" id="KW-0812">Transmembrane</keyword>
<accession>A0A921IKY4</accession>
<dbReference type="Pfam" id="PF02508">
    <property type="entry name" value="Rnf-Nqr"/>
    <property type="match status" value="1"/>
</dbReference>
<feature type="transmembrane region" description="Helical" evidence="7">
    <location>
        <begin position="157"/>
        <end position="175"/>
    </location>
</feature>
<sequence>MPIANIEWTPLLRGGLEFASYMVLAIFAENVILARALGVTRLLKLVPDHKAQIWDFSLPLILVMGLSAPLGWAAHNIFFPWLRNYLPVWLPISALRPLVYLTCGSLAMALTWLLLFVLPRRQRQACRAQLTLGGCSTAVLGTLLICANQNYTMLQSIAFGIGSALGYVFIIFIVREGRRRLRSKDVPAIFQGLPSSLIYIGILSLAIYGLVGHAVVL</sequence>
<feature type="transmembrane region" description="Helical" evidence="7">
    <location>
        <begin position="196"/>
        <end position="216"/>
    </location>
</feature>
<gene>
    <name evidence="8" type="ORF">K8V20_08765</name>
</gene>
<dbReference type="EMBL" id="DYVE01000226">
    <property type="protein sequence ID" value="HJG28714.1"/>
    <property type="molecule type" value="Genomic_DNA"/>
</dbReference>
<feature type="transmembrane region" description="Helical" evidence="7">
    <location>
        <begin position="130"/>
        <end position="151"/>
    </location>
</feature>
<evidence type="ECO:0000313" key="8">
    <source>
        <dbReference type="EMBL" id="HJG28714.1"/>
    </source>
</evidence>
<evidence type="ECO:0000256" key="6">
    <source>
        <dbReference type="ARBA" id="ARBA00023136"/>
    </source>
</evidence>
<dbReference type="GO" id="GO:0012505">
    <property type="term" value="C:endomembrane system"/>
    <property type="evidence" value="ECO:0007669"/>
    <property type="project" value="UniProtKB-SubCell"/>
</dbReference>
<evidence type="ECO:0000256" key="3">
    <source>
        <dbReference type="ARBA" id="ARBA00022692"/>
    </source>
</evidence>